<organism evidence="1 2">
    <name type="scientific">Fulvitalea axinellae</name>
    <dbReference type="NCBI Taxonomy" id="1182444"/>
    <lineage>
        <taxon>Bacteria</taxon>
        <taxon>Pseudomonadati</taxon>
        <taxon>Bacteroidota</taxon>
        <taxon>Cytophagia</taxon>
        <taxon>Cytophagales</taxon>
        <taxon>Persicobacteraceae</taxon>
        <taxon>Fulvitalea</taxon>
    </lineage>
</organism>
<evidence type="ECO:0008006" key="3">
    <source>
        <dbReference type="Google" id="ProtNLM"/>
    </source>
</evidence>
<accession>A0AAU9D9G5</accession>
<gene>
    <name evidence="1" type="ORF">FUAX_36410</name>
</gene>
<dbReference type="RefSeq" id="WP_338392719.1">
    <property type="nucleotide sequence ID" value="NZ_AP025314.1"/>
</dbReference>
<dbReference type="EMBL" id="AP025314">
    <property type="protein sequence ID" value="BDD11209.1"/>
    <property type="molecule type" value="Genomic_DNA"/>
</dbReference>
<protein>
    <recommendedName>
        <fullName evidence="3">Inclusion body protein</fullName>
    </recommendedName>
</protein>
<proteinExistence type="predicted"/>
<name>A0AAU9D9G5_9BACT</name>
<dbReference type="KEGG" id="fax:FUAX_36410"/>
<sequence>MSETTTSKLVTVSISVDAQKILNQFPIINPMFAPPYFDVRDFVTMTDDNNGQPDGPAYNLVTDVAPGDDLEWIAADNHETADIQFIGISGQVLGEQVLTNLNFIGNKVTCHVPESIGIEAKLKYTLNFVIKNDGKTYGPYTWDPFVFIRRSDADGAQGGESVTFP</sequence>
<keyword evidence="2" id="KW-1185">Reference proteome</keyword>
<dbReference type="AlphaFoldDB" id="A0AAU9D9G5"/>
<evidence type="ECO:0000313" key="2">
    <source>
        <dbReference type="Proteomes" id="UP001348817"/>
    </source>
</evidence>
<evidence type="ECO:0000313" key="1">
    <source>
        <dbReference type="EMBL" id="BDD11209.1"/>
    </source>
</evidence>
<dbReference type="Proteomes" id="UP001348817">
    <property type="component" value="Chromosome"/>
</dbReference>
<reference evidence="1 2" key="1">
    <citation type="submission" date="2021-12" db="EMBL/GenBank/DDBJ databases">
        <title>Genome sequencing of bacteria with rrn-lacking chromosome and rrn-plasmid.</title>
        <authorList>
            <person name="Anda M."/>
            <person name="Iwasaki W."/>
        </authorList>
    </citation>
    <scope>NUCLEOTIDE SEQUENCE [LARGE SCALE GENOMIC DNA]</scope>
    <source>
        <strain evidence="1 2">DSM 100852</strain>
    </source>
</reference>